<keyword evidence="6" id="KW-0472">Membrane</keyword>
<dbReference type="Proteomes" id="UP001239445">
    <property type="component" value="Unassembled WGS sequence"/>
</dbReference>
<keyword evidence="6" id="KW-1133">Transmembrane helix</keyword>
<evidence type="ECO:0000259" key="9">
    <source>
        <dbReference type="Pfam" id="PF07732"/>
    </source>
</evidence>
<dbReference type="Pfam" id="PF07731">
    <property type="entry name" value="Cu-oxidase_2"/>
    <property type="match status" value="1"/>
</dbReference>
<evidence type="ECO:0000313" key="11">
    <source>
        <dbReference type="Proteomes" id="UP001239445"/>
    </source>
</evidence>
<dbReference type="InterPro" id="IPR033138">
    <property type="entry name" value="Cu_oxidase_CS"/>
</dbReference>
<dbReference type="InterPro" id="IPR001117">
    <property type="entry name" value="Cu-oxidase_2nd"/>
</dbReference>
<keyword evidence="3" id="KW-0560">Oxidoreductase</keyword>
<organism evidence="10 11">
    <name type="scientific">Echria macrotheca</name>
    <dbReference type="NCBI Taxonomy" id="438768"/>
    <lineage>
        <taxon>Eukaryota</taxon>
        <taxon>Fungi</taxon>
        <taxon>Dikarya</taxon>
        <taxon>Ascomycota</taxon>
        <taxon>Pezizomycotina</taxon>
        <taxon>Sordariomycetes</taxon>
        <taxon>Sordariomycetidae</taxon>
        <taxon>Sordariales</taxon>
        <taxon>Schizotheciaceae</taxon>
        <taxon>Echria</taxon>
    </lineage>
</organism>
<feature type="transmembrane region" description="Helical" evidence="6">
    <location>
        <begin position="49"/>
        <end position="74"/>
    </location>
</feature>
<gene>
    <name evidence="10" type="ORF">QBC47DRAFT_434887</name>
</gene>
<dbReference type="AlphaFoldDB" id="A0AAJ0B6I8"/>
<feature type="region of interest" description="Disordered" evidence="5">
    <location>
        <begin position="293"/>
        <end position="319"/>
    </location>
</feature>
<reference evidence="10" key="1">
    <citation type="submission" date="2023-06" db="EMBL/GenBank/DDBJ databases">
        <title>Genome-scale phylogeny and comparative genomics of the fungal order Sordariales.</title>
        <authorList>
            <consortium name="Lawrence Berkeley National Laboratory"/>
            <person name="Hensen N."/>
            <person name="Bonometti L."/>
            <person name="Westerberg I."/>
            <person name="Brannstrom I.O."/>
            <person name="Guillou S."/>
            <person name="Cros-Aarteil S."/>
            <person name="Calhoun S."/>
            <person name="Haridas S."/>
            <person name="Kuo A."/>
            <person name="Mondo S."/>
            <person name="Pangilinan J."/>
            <person name="Riley R."/>
            <person name="Labutti K."/>
            <person name="Andreopoulos B."/>
            <person name="Lipzen A."/>
            <person name="Chen C."/>
            <person name="Yanf M."/>
            <person name="Daum C."/>
            <person name="Ng V."/>
            <person name="Clum A."/>
            <person name="Steindorff A."/>
            <person name="Ohm R."/>
            <person name="Martin F."/>
            <person name="Silar P."/>
            <person name="Natvig D."/>
            <person name="Lalanne C."/>
            <person name="Gautier V."/>
            <person name="Ament-Velasquez S.L."/>
            <person name="Kruys A."/>
            <person name="Hutchinson M.I."/>
            <person name="Powell A.J."/>
            <person name="Barry K."/>
            <person name="Miller A.N."/>
            <person name="Grigoriev I.V."/>
            <person name="Debuchy R."/>
            <person name="Gladieux P."/>
            <person name="Thoren M.H."/>
            <person name="Johannesson H."/>
        </authorList>
    </citation>
    <scope>NUCLEOTIDE SEQUENCE</scope>
    <source>
        <strain evidence="10">PSN4</strain>
    </source>
</reference>
<dbReference type="CDD" id="cd13857">
    <property type="entry name" value="CuRO_1_Diphenol_Ox"/>
    <property type="match status" value="1"/>
</dbReference>
<comment type="similarity">
    <text evidence="1">Belongs to the multicopper oxidase family.</text>
</comment>
<dbReference type="EMBL" id="MU839843">
    <property type="protein sequence ID" value="KAK1751102.1"/>
    <property type="molecule type" value="Genomic_DNA"/>
</dbReference>
<dbReference type="InterPro" id="IPR002355">
    <property type="entry name" value="Cu_oxidase_Cu_BS"/>
</dbReference>
<dbReference type="InterPro" id="IPR011707">
    <property type="entry name" value="Cu-oxidase-like_N"/>
</dbReference>
<dbReference type="PROSITE" id="PS00080">
    <property type="entry name" value="MULTICOPPER_OXIDASE2"/>
    <property type="match status" value="1"/>
</dbReference>
<protein>
    <submittedName>
        <fullName evidence="10">Multicopper oxidase-domain-containing protein</fullName>
    </submittedName>
</protein>
<dbReference type="PANTHER" id="PTHR11709">
    <property type="entry name" value="MULTI-COPPER OXIDASE"/>
    <property type="match status" value="1"/>
</dbReference>
<evidence type="ECO:0000256" key="1">
    <source>
        <dbReference type="ARBA" id="ARBA00010609"/>
    </source>
</evidence>
<evidence type="ECO:0000256" key="4">
    <source>
        <dbReference type="ARBA" id="ARBA00023008"/>
    </source>
</evidence>
<feature type="domain" description="Plastocyanin-like" evidence="7">
    <location>
        <begin position="249"/>
        <end position="414"/>
    </location>
</feature>
<evidence type="ECO:0000259" key="7">
    <source>
        <dbReference type="Pfam" id="PF00394"/>
    </source>
</evidence>
<dbReference type="InterPro" id="IPR045087">
    <property type="entry name" value="Cu-oxidase_fam"/>
</dbReference>
<feature type="compositionally biased region" description="Basic and acidic residues" evidence="5">
    <location>
        <begin position="24"/>
        <end position="35"/>
    </location>
</feature>
<dbReference type="Gene3D" id="2.60.40.420">
    <property type="entry name" value="Cupredoxins - blue copper proteins"/>
    <property type="match status" value="3"/>
</dbReference>
<keyword evidence="2" id="KW-0479">Metal-binding</keyword>
<dbReference type="GO" id="GO:0005507">
    <property type="term" value="F:copper ion binding"/>
    <property type="evidence" value="ECO:0007669"/>
    <property type="project" value="InterPro"/>
</dbReference>
<evidence type="ECO:0000313" key="10">
    <source>
        <dbReference type="EMBL" id="KAK1751102.1"/>
    </source>
</evidence>
<evidence type="ECO:0000259" key="8">
    <source>
        <dbReference type="Pfam" id="PF07731"/>
    </source>
</evidence>
<dbReference type="Pfam" id="PF07732">
    <property type="entry name" value="Cu-oxidase_3"/>
    <property type="match status" value="1"/>
</dbReference>
<dbReference type="CDD" id="cd04205">
    <property type="entry name" value="CuRO_2_LCC_like"/>
    <property type="match status" value="1"/>
</dbReference>
<feature type="domain" description="Plastocyanin-like" evidence="9">
    <location>
        <begin position="125"/>
        <end position="240"/>
    </location>
</feature>
<comment type="caution">
    <text evidence="10">The sequence shown here is derived from an EMBL/GenBank/DDBJ whole genome shotgun (WGS) entry which is preliminary data.</text>
</comment>
<feature type="compositionally biased region" description="Low complexity" evidence="5">
    <location>
        <begin position="302"/>
        <end position="312"/>
    </location>
</feature>
<dbReference type="Pfam" id="PF00394">
    <property type="entry name" value="Cu-oxidase"/>
    <property type="match status" value="1"/>
</dbReference>
<proteinExistence type="inferred from homology"/>
<evidence type="ECO:0000256" key="2">
    <source>
        <dbReference type="ARBA" id="ARBA00022723"/>
    </source>
</evidence>
<dbReference type="PANTHER" id="PTHR11709:SF414">
    <property type="entry name" value="ADR239WP"/>
    <property type="match status" value="1"/>
</dbReference>
<keyword evidence="4" id="KW-0186">Copper</keyword>
<evidence type="ECO:0000256" key="6">
    <source>
        <dbReference type="SAM" id="Phobius"/>
    </source>
</evidence>
<accession>A0AAJ0B6I8</accession>
<dbReference type="InterPro" id="IPR008972">
    <property type="entry name" value="Cupredoxin"/>
</dbReference>
<name>A0AAJ0B6I8_9PEZI</name>
<dbReference type="SUPFAM" id="SSF49503">
    <property type="entry name" value="Cupredoxins"/>
    <property type="match status" value="3"/>
</dbReference>
<feature type="region of interest" description="Disordered" evidence="5">
    <location>
        <begin position="1"/>
        <end position="41"/>
    </location>
</feature>
<sequence length="672" mass="73950">MSRESFPASGSRVDDPMLSSRVPSSDDHDSEDERFGPTPVARRPRGTRWCLSMAFFCCTSLFLLTGLMLSPFFIDPPARPVDTQVPDPDSSKVVNAATPAEQLDLKTNFAVSSVPATRDYVFNITVGSAAPDGFLKPMILVNGQSPGPLIEANTGDRLRIVVNNQMPEESTTIHWHGINQWHSNWMDGVHGVTQCGIPPGRSFTYDFNVTGQRGTFWYHSHVSTQYTNGLYGPIVIHDPDEKVPPTQDDKIIMVGDMFRNDSEKLLSAYLGTSPPWGGMMPGTEPSPDNILINGHHVSNCTSSPSSSSSSSIPSPPKNCTAGTLYTTRLKSNTTTRLRLISHSTSTPLYLTLDSHILQIVEIDGTEIEPIPTTRIFINPGQRYSVLVSATQPPGTYLLRVTAARRCFHMGATTKTWEDIEGEAVGVVAYDDFDFDGGLDSVGGRPWDLMAEESDGVGKEPWESPCWDLPFGLARPVRREGAWEVGGGNLHYFEFSRGDLNGTVSFINETVRKPLMDDAMLWRMPKLADENQMVLVSQNTTAGAQIVINSNAMMMHPFHLHANHVDSGQSFQVVGWGPGMYGANKDMVTTWNLDNPLRRDTVTVPGYSHVIIRIPAQNPGVWALHCHILWHAEDGMFVLVAQQLDKLQEQLKAMDEGKSVGDMIAGRFCTGNS</sequence>
<dbReference type="GO" id="GO:0016491">
    <property type="term" value="F:oxidoreductase activity"/>
    <property type="evidence" value="ECO:0007669"/>
    <property type="project" value="UniProtKB-KW"/>
</dbReference>
<keyword evidence="11" id="KW-1185">Reference proteome</keyword>
<evidence type="ECO:0000256" key="5">
    <source>
        <dbReference type="SAM" id="MobiDB-lite"/>
    </source>
</evidence>
<evidence type="ECO:0000256" key="3">
    <source>
        <dbReference type="ARBA" id="ARBA00023002"/>
    </source>
</evidence>
<keyword evidence="6" id="KW-0812">Transmembrane</keyword>
<dbReference type="PROSITE" id="PS00079">
    <property type="entry name" value="MULTICOPPER_OXIDASE1"/>
    <property type="match status" value="2"/>
</dbReference>
<dbReference type="InterPro" id="IPR011706">
    <property type="entry name" value="Cu-oxidase_C"/>
</dbReference>
<feature type="domain" description="Plastocyanin-like" evidence="8">
    <location>
        <begin position="535"/>
        <end position="640"/>
    </location>
</feature>